<feature type="domain" description="Pectinesterase inhibitor" evidence="1">
    <location>
        <begin position="4"/>
        <end position="120"/>
    </location>
</feature>
<reference evidence="2 3" key="1">
    <citation type="submission" date="2024-11" db="EMBL/GenBank/DDBJ databases">
        <title>A near-complete genome assembly of Cinchona calisaya.</title>
        <authorList>
            <person name="Lian D.C."/>
            <person name="Zhao X.W."/>
            <person name="Wei L."/>
        </authorList>
    </citation>
    <scope>NUCLEOTIDE SEQUENCE [LARGE SCALE GENOMIC DNA]</scope>
    <source>
        <tissue evidence="2">Nenye</tissue>
    </source>
</reference>
<evidence type="ECO:0000313" key="3">
    <source>
        <dbReference type="Proteomes" id="UP001630127"/>
    </source>
</evidence>
<gene>
    <name evidence="2" type="ORF">ACH5RR_007684</name>
</gene>
<name>A0ABD3AD00_9GENT</name>
<dbReference type="AlphaFoldDB" id="A0ABD3AD00"/>
<evidence type="ECO:0000259" key="1">
    <source>
        <dbReference type="Pfam" id="PF04043"/>
    </source>
</evidence>
<dbReference type="EMBL" id="JBJUIK010000004">
    <property type="protein sequence ID" value="KAL3528362.1"/>
    <property type="molecule type" value="Genomic_DNA"/>
</dbReference>
<feature type="non-terminal residue" evidence="2">
    <location>
        <position position="139"/>
    </location>
</feature>
<keyword evidence="3" id="KW-1185">Reference proteome</keyword>
<dbReference type="Proteomes" id="UP001630127">
    <property type="component" value="Unassembled WGS sequence"/>
</dbReference>
<comment type="caution">
    <text evidence="2">The sequence shown here is derived from an EMBL/GenBank/DDBJ whole genome shotgun (WGS) entry which is preliminary data.</text>
</comment>
<dbReference type="Pfam" id="PF04043">
    <property type="entry name" value="PMEI"/>
    <property type="match status" value="1"/>
</dbReference>
<dbReference type="SUPFAM" id="SSF101148">
    <property type="entry name" value="Plant invertase/pectin methylesterase inhibitor"/>
    <property type="match status" value="1"/>
</dbReference>
<evidence type="ECO:0000313" key="2">
    <source>
        <dbReference type="EMBL" id="KAL3528362.1"/>
    </source>
</evidence>
<dbReference type="InterPro" id="IPR035513">
    <property type="entry name" value="Invertase/methylesterase_inhib"/>
</dbReference>
<accession>A0ABD3AD00</accession>
<dbReference type="Gene3D" id="1.20.140.40">
    <property type="entry name" value="Invertase/pectin methylesterase inhibitor family protein"/>
    <property type="match status" value="1"/>
</dbReference>
<sequence>MSSSLHKIMRSSNPSKMLTNSLQIAIHELENVTSITRNLILESHNSQGDEALKDCEILFDESRSLLGKSLSLIMVDHGKSEVDLISKDIKAREKMKENMSNARDNMKSCQNGLRGIYYSYLDEVKMKIQVFRMYVDDCL</sequence>
<organism evidence="2 3">
    <name type="scientific">Cinchona calisaya</name>
    <dbReference type="NCBI Taxonomy" id="153742"/>
    <lineage>
        <taxon>Eukaryota</taxon>
        <taxon>Viridiplantae</taxon>
        <taxon>Streptophyta</taxon>
        <taxon>Embryophyta</taxon>
        <taxon>Tracheophyta</taxon>
        <taxon>Spermatophyta</taxon>
        <taxon>Magnoliopsida</taxon>
        <taxon>eudicotyledons</taxon>
        <taxon>Gunneridae</taxon>
        <taxon>Pentapetalae</taxon>
        <taxon>asterids</taxon>
        <taxon>lamiids</taxon>
        <taxon>Gentianales</taxon>
        <taxon>Rubiaceae</taxon>
        <taxon>Cinchonoideae</taxon>
        <taxon>Cinchoneae</taxon>
        <taxon>Cinchona</taxon>
    </lineage>
</organism>
<dbReference type="InterPro" id="IPR006501">
    <property type="entry name" value="Pectinesterase_inhib_dom"/>
</dbReference>
<protein>
    <recommendedName>
        <fullName evidence="1">Pectinesterase inhibitor domain-containing protein</fullName>
    </recommendedName>
</protein>
<proteinExistence type="predicted"/>